<feature type="region of interest" description="Disordered" evidence="13">
    <location>
        <begin position="405"/>
        <end position="426"/>
    </location>
</feature>
<comment type="similarity">
    <text evidence="2">Belongs to the CEF1 family.</text>
</comment>
<evidence type="ECO:0000256" key="2">
    <source>
        <dbReference type="ARBA" id="ARBA00010506"/>
    </source>
</evidence>
<dbReference type="Gene3D" id="1.10.10.60">
    <property type="entry name" value="Homeodomain-like"/>
    <property type="match status" value="2"/>
</dbReference>
<evidence type="ECO:0008006" key="18">
    <source>
        <dbReference type="Google" id="ProtNLM"/>
    </source>
</evidence>
<feature type="domain" description="Myb-like" evidence="14">
    <location>
        <begin position="3"/>
        <end position="54"/>
    </location>
</feature>
<dbReference type="CDD" id="cd11659">
    <property type="entry name" value="SANT_CDC5_II"/>
    <property type="match status" value="1"/>
</dbReference>
<dbReference type="SUPFAM" id="SSF46689">
    <property type="entry name" value="Homeodomain-like"/>
    <property type="match status" value="1"/>
</dbReference>
<comment type="subcellular location">
    <subcellularLocation>
        <location evidence="1">Nucleus</location>
    </subcellularLocation>
</comment>
<dbReference type="PROSITE" id="PS50090">
    <property type="entry name" value="MYB_LIKE"/>
    <property type="match status" value="2"/>
</dbReference>
<evidence type="ECO:0000256" key="9">
    <source>
        <dbReference type="ARBA" id="ARBA00023187"/>
    </source>
</evidence>
<keyword evidence="9" id="KW-0508">mRNA splicing</keyword>
<evidence type="ECO:0000313" key="17">
    <source>
        <dbReference type="Proteomes" id="UP000614350"/>
    </source>
</evidence>
<accession>A0A834NAQ7</accession>
<feature type="compositionally biased region" description="Basic and acidic residues" evidence="13">
    <location>
        <begin position="248"/>
        <end position="262"/>
    </location>
</feature>
<dbReference type="InterPro" id="IPR017930">
    <property type="entry name" value="Myb_dom"/>
</dbReference>
<keyword evidence="5" id="KW-0677">Repeat</keyword>
<evidence type="ECO:0000256" key="10">
    <source>
        <dbReference type="ARBA" id="ARBA00023204"/>
    </source>
</evidence>
<dbReference type="Pfam" id="PF11831">
    <property type="entry name" value="Myb_Cef"/>
    <property type="match status" value="1"/>
</dbReference>
<evidence type="ECO:0000256" key="12">
    <source>
        <dbReference type="ARBA" id="ARBA00023306"/>
    </source>
</evidence>
<evidence type="ECO:0000256" key="4">
    <source>
        <dbReference type="ARBA" id="ARBA00022728"/>
    </source>
</evidence>
<evidence type="ECO:0000313" key="16">
    <source>
        <dbReference type="EMBL" id="KAF7400548.1"/>
    </source>
</evidence>
<keyword evidence="6" id="KW-0227">DNA damage</keyword>
<feature type="domain" description="Myb-like" evidence="14">
    <location>
        <begin position="55"/>
        <end position="104"/>
    </location>
</feature>
<keyword evidence="4" id="KW-0747">Spliceosome</keyword>
<dbReference type="InterPro" id="IPR047240">
    <property type="entry name" value="SANT_CDC5L_II"/>
</dbReference>
<keyword evidence="10" id="KW-0234">DNA repair</keyword>
<sequence>MPRIMIKGGVWRNTEDEILKAAVMKYGKNQWSRIASLLHRKSAKQCKARWFEWLDPSIKKTEWSREEDEKLLHLAKLMPTQWRTIAPIVGRTAAQCLERYEYLLDQAQKKEEGDDAADDPRKLKPGEIDPNPETKPARPDPKDMDEDELEMLSEARARLANTQGKKAKRKAREKQLEEARRLAALQKRRELRAAGITVSQKNKRKRGVNYNTEIPFEKRPAPGFYDTSKEHIDPLAIDFSKMRQQQLDGDHKQEKEEMERRKDKQKLKQRKENDIPMGMLNNEEPVKKRSKLVLPEPQISDQELQQVVKLGRASEVAREVAAESGITLSDSLLADYSLPTNVAVTPRTPAAQDKILQEAQNVMALTHVDTPLKGGLNTPLNNSDFSGVVPVTNAVATPNTILATPFRSQRSDGTPLNSFNTPASTRTQNGVLATPVRDKLSINPDEGIAGSETPVIQKQAKEQLRAGLIALPAPRNDYEIVVPEDETIDENTSIPANDIVEDQADIDARQQQELLEQKKRELARRSQVIQRDLPRPVDVNMNILRPFMDTPLTDMQRAEELIKREMITMLQYDALQNPMQQNRKSASSSLAQAQSYLEQHPYVNFDEEELDAAKQLLVDEMNVVKEGMAHGDLSLDAYTTVWEECLSQILYLETQKRYTRATLASKKDRVEACERKLEENRMHMTGEAKRAARMEKKLKVLTGGYQTRAQVLIKQLHDMCEQIEQAYLELSTFKFLQNQEEAAVPRRVNALIEDVNRQTERERVLQMRYAQLQDQLQQC</sequence>
<dbReference type="Proteomes" id="UP000614350">
    <property type="component" value="Unassembled WGS sequence"/>
</dbReference>
<dbReference type="FunFam" id="1.10.10.60:FF:000091">
    <property type="entry name" value="CDC5 cell division cycle 5-like"/>
    <property type="match status" value="1"/>
</dbReference>
<dbReference type="InterPro" id="IPR021786">
    <property type="entry name" value="Cdc5p/Cef1_C"/>
</dbReference>
<dbReference type="GO" id="GO:0000398">
    <property type="term" value="P:mRNA splicing, via spliceosome"/>
    <property type="evidence" value="ECO:0007669"/>
    <property type="project" value="InterPro"/>
</dbReference>
<dbReference type="AlphaFoldDB" id="A0A834NAQ7"/>
<dbReference type="GO" id="GO:0006281">
    <property type="term" value="P:DNA repair"/>
    <property type="evidence" value="ECO:0007669"/>
    <property type="project" value="UniProtKB-KW"/>
</dbReference>
<evidence type="ECO:0000256" key="1">
    <source>
        <dbReference type="ARBA" id="ARBA00004123"/>
    </source>
</evidence>
<gene>
    <name evidence="16" type="ORF">HZH66_005732</name>
</gene>
<protein>
    <recommendedName>
        <fullName evidence="18">Cell division cycle 5-like protein</fullName>
    </recommendedName>
</protein>
<dbReference type="CDD" id="cd00167">
    <property type="entry name" value="SANT"/>
    <property type="match status" value="1"/>
</dbReference>
<dbReference type="FunFam" id="1.10.10.60:FF:000021">
    <property type="entry name" value="CDC5 cell division cycle 5-like"/>
    <property type="match status" value="1"/>
</dbReference>
<proteinExistence type="inferred from homology"/>
<reference evidence="16" key="1">
    <citation type="journal article" date="2020" name="G3 (Bethesda)">
        <title>High-Quality Assemblies for Three Invasive Social Wasps from the &lt;i&gt;Vespula&lt;/i&gt; Genus.</title>
        <authorList>
            <person name="Harrop T.W.R."/>
            <person name="Guhlin J."/>
            <person name="McLaughlin G.M."/>
            <person name="Permina E."/>
            <person name="Stockwell P."/>
            <person name="Gilligan J."/>
            <person name="Le Lec M.F."/>
            <person name="Gruber M.A.M."/>
            <person name="Quinn O."/>
            <person name="Lovegrove M."/>
            <person name="Duncan E.J."/>
            <person name="Remnant E.J."/>
            <person name="Van Eeckhoven J."/>
            <person name="Graham B."/>
            <person name="Knapp R.A."/>
            <person name="Langford K.W."/>
            <person name="Kronenberg Z."/>
            <person name="Press M.O."/>
            <person name="Eacker S.M."/>
            <person name="Wilson-Rankin E.E."/>
            <person name="Purcell J."/>
            <person name="Lester P.J."/>
            <person name="Dearden P.K."/>
        </authorList>
    </citation>
    <scope>NUCLEOTIDE SEQUENCE</scope>
    <source>
        <strain evidence="16">Marl-1</strain>
    </source>
</reference>
<evidence type="ECO:0000259" key="14">
    <source>
        <dbReference type="PROSITE" id="PS50090"/>
    </source>
</evidence>
<comment type="caution">
    <text evidence="16">The sequence shown here is derived from an EMBL/GenBank/DDBJ whole genome shotgun (WGS) entry which is preliminary data.</text>
</comment>
<keyword evidence="11" id="KW-0539">Nucleus</keyword>
<evidence type="ECO:0000256" key="6">
    <source>
        <dbReference type="ARBA" id="ARBA00022763"/>
    </source>
</evidence>
<name>A0A834NAQ7_VESVU</name>
<keyword evidence="3" id="KW-0507">mRNA processing</keyword>
<dbReference type="Pfam" id="PF13921">
    <property type="entry name" value="Myb_DNA-bind_6"/>
    <property type="match status" value="1"/>
</dbReference>
<dbReference type="PROSITE" id="PS51294">
    <property type="entry name" value="HTH_MYB"/>
    <property type="match status" value="2"/>
</dbReference>
<dbReference type="InterPro" id="IPR001005">
    <property type="entry name" value="SANT/Myb"/>
</dbReference>
<keyword evidence="8" id="KW-0238">DNA-binding</keyword>
<evidence type="ECO:0000256" key="8">
    <source>
        <dbReference type="ARBA" id="ARBA00023125"/>
    </source>
</evidence>
<organism evidence="16 17">
    <name type="scientific">Vespula vulgaris</name>
    <name type="common">Yellow jacket</name>
    <name type="synonym">Wasp</name>
    <dbReference type="NCBI Taxonomy" id="7454"/>
    <lineage>
        <taxon>Eukaryota</taxon>
        <taxon>Metazoa</taxon>
        <taxon>Ecdysozoa</taxon>
        <taxon>Arthropoda</taxon>
        <taxon>Hexapoda</taxon>
        <taxon>Insecta</taxon>
        <taxon>Pterygota</taxon>
        <taxon>Neoptera</taxon>
        <taxon>Endopterygota</taxon>
        <taxon>Hymenoptera</taxon>
        <taxon>Apocrita</taxon>
        <taxon>Aculeata</taxon>
        <taxon>Vespoidea</taxon>
        <taxon>Vespidae</taxon>
        <taxon>Vespinae</taxon>
        <taxon>Vespula</taxon>
    </lineage>
</organism>
<dbReference type="GO" id="GO:0005681">
    <property type="term" value="C:spliceosomal complex"/>
    <property type="evidence" value="ECO:0007669"/>
    <property type="project" value="UniProtKB-KW"/>
</dbReference>
<keyword evidence="7" id="KW-0175">Coiled coil</keyword>
<feature type="domain" description="HTH myb-type" evidence="15">
    <location>
        <begin position="1"/>
        <end position="58"/>
    </location>
</feature>
<dbReference type="EMBL" id="JACSEA010000005">
    <property type="protein sequence ID" value="KAF7400548.1"/>
    <property type="molecule type" value="Genomic_DNA"/>
</dbReference>
<evidence type="ECO:0000256" key="3">
    <source>
        <dbReference type="ARBA" id="ARBA00022664"/>
    </source>
</evidence>
<keyword evidence="12" id="KW-0131">Cell cycle</keyword>
<evidence type="ECO:0000256" key="5">
    <source>
        <dbReference type="ARBA" id="ARBA00022737"/>
    </source>
</evidence>
<dbReference type="SMART" id="SM00717">
    <property type="entry name" value="SANT"/>
    <property type="match status" value="2"/>
</dbReference>
<evidence type="ECO:0000256" key="13">
    <source>
        <dbReference type="SAM" id="MobiDB-lite"/>
    </source>
</evidence>
<dbReference type="GO" id="GO:0000977">
    <property type="term" value="F:RNA polymerase II transcription regulatory region sequence-specific DNA binding"/>
    <property type="evidence" value="ECO:0007669"/>
    <property type="project" value="TreeGrafter"/>
</dbReference>
<feature type="domain" description="HTH myb-type" evidence="15">
    <location>
        <begin position="59"/>
        <end position="108"/>
    </location>
</feature>
<keyword evidence="17" id="KW-1185">Reference proteome</keyword>
<feature type="region of interest" description="Disordered" evidence="13">
    <location>
        <begin position="108"/>
        <end position="145"/>
    </location>
</feature>
<dbReference type="InterPro" id="IPR047242">
    <property type="entry name" value="CDC5L/Cef1"/>
</dbReference>
<evidence type="ECO:0000256" key="7">
    <source>
        <dbReference type="ARBA" id="ARBA00023054"/>
    </source>
</evidence>
<feature type="region of interest" description="Disordered" evidence="13">
    <location>
        <begin position="244"/>
        <end position="281"/>
    </location>
</feature>
<evidence type="ECO:0000259" key="15">
    <source>
        <dbReference type="PROSITE" id="PS51294"/>
    </source>
</evidence>
<dbReference type="PANTHER" id="PTHR45885:SF1">
    <property type="entry name" value="CELL DIVISION CYCLE 5-LIKE PROTEIN"/>
    <property type="match status" value="1"/>
</dbReference>
<dbReference type="InterPro" id="IPR009057">
    <property type="entry name" value="Homeodomain-like_sf"/>
</dbReference>
<dbReference type="GO" id="GO:0000981">
    <property type="term" value="F:DNA-binding transcription factor activity, RNA polymerase II-specific"/>
    <property type="evidence" value="ECO:0007669"/>
    <property type="project" value="TreeGrafter"/>
</dbReference>
<dbReference type="PANTHER" id="PTHR45885">
    <property type="entry name" value="CELL DIVISION CYCLE 5-LIKE PROTEIN"/>
    <property type="match status" value="1"/>
</dbReference>
<evidence type="ECO:0000256" key="11">
    <source>
        <dbReference type="ARBA" id="ARBA00023242"/>
    </source>
</evidence>
<dbReference type="GO" id="GO:0000974">
    <property type="term" value="C:Prp19 complex"/>
    <property type="evidence" value="ECO:0007669"/>
    <property type="project" value="InterPro"/>
</dbReference>
<feature type="compositionally biased region" description="Basic and acidic residues" evidence="13">
    <location>
        <begin position="108"/>
        <end position="127"/>
    </location>
</feature>